<dbReference type="Gene3D" id="1.50.40.10">
    <property type="entry name" value="Mitochondrial carrier domain"/>
    <property type="match status" value="1"/>
</dbReference>
<comment type="caution">
    <text evidence="11">The sequence shown here is derived from an EMBL/GenBank/DDBJ whole genome shotgun (WGS) entry which is preliminary data.</text>
</comment>
<keyword evidence="12" id="KW-1185">Reference proteome</keyword>
<dbReference type="PROSITE" id="PS50920">
    <property type="entry name" value="SOLCAR"/>
    <property type="match status" value="2"/>
</dbReference>
<feature type="region of interest" description="Disordered" evidence="10">
    <location>
        <begin position="34"/>
        <end position="53"/>
    </location>
</feature>
<reference evidence="11" key="1">
    <citation type="submission" date="2023-03" db="EMBL/GenBank/DDBJ databases">
        <authorList>
            <person name="Steffen K."/>
            <person name="Cardenas P."/>
        </authorList>
    </citation>
    <scope>NUCLEOTIDE SEQUENCE</scope>
</reference>
<gene>
    <name evidence="11" type="ORF">GBAR_LOCUS23049</name>
</gene>
<feature type="repeat" description="Solcar" evidence="8">
    <location>
        <begin position="235"/>
        <end position="316"/>
    </location>
</feature>
<keyword evidence="9" id="KW-0813">Transport</keyword>
<accession>A0AA35T633</accession>
<comment type="subcellular location">
    <subcellularLocation>
        <location evidence="1">Mitochondrion inner membrane</location>
        <topology evidence="1">Multi-pass membrane protein</topology>
    </subcellularLocation>
</comment>
<evidence type="ECO:0000313" key="12">
    <source>
        <dbReference type="Proteomes" id="UP001174909"/>
    </source>
</evidence>
<evidence type="ECO:0000256" key="4">
    <source>
        <dbReference type="ARBA" id="ARBA00022792"/>
    </source>
</evidence>
<evidence type="ECO:0000256" key="2">
    <source>
        <dbReference type="ARBA" id="ARBA00006375"/>
    </source>
</evidence>
<evidence type="ECO:0000256" key="3">
    <source>
        <dbReference type="ARBA" id="ARBA00022692"/>
    </source>
</evidence>
<dbReference type="InterPro" id="IPR023395">
    <property type="entry name" value="MCP_dom_sf"/>
</dbReference>
<keyword evidence="6" id="KW-0496">Mitochondrion</keyword>
<evidence type="ECO:0000256" key="8">
    <source>
        <dbReference type="PROSITE-ProRule" id="PRU00282"/>
    </source>
</evidence>
<dbReference type="EMBL" id="CASHTH010003189">
    <property type="protein sequence ID" value="CAI8041446.1"/>
    <property type="molecule type" value="Genomic_DNA"/>
</dbReference>
<dbReference type="InterPro" id="IPR018108">
    <property type="entry name" value="MCP_transmembrane"/>
</dbReference>
<feature type="repeat" description="Solcar" evidence="8">
    <location>
        <begin position="145"/>
        <end position="222"/>
    </location>
</feature>
<dbReference type="Pfam" id="PF00153">
    <property type="entry name" value="Mito_carr"/>
    <property type="match status" value="2"/>
</dbReference>
<organism evidence="11 12">
    <name type="scientific">Geodia barretti</name>
    <name type="common">Barrett's horny sponge</name>
    <dbReference type="NCBI Taxonomy" id="519541"/>
    <lineage>
        <taxon>Eukaryota</taxon>
        <taxon>Metazoa</taxon>
        <taxon>Porifera</taxon>
        <taxon>Demospongiae</taxon>
        <taxon>Heteroscleromorpha</taxon>
        <taxon>Tetractinellida</taxon>
        <taxon>Astrophorina</taxon>
        <taxon>Geodiidae</taxon>
        <taxon>Geodia</taxon>
    </lineage>
</organism>
<protein>
    <submittedName>
        <fullName evidence="11">Mitochondrial substrate carrier family protein X</fullName>
    </submittedName>
</protein>
<name>A0AA35T633_GEOBA</name>
<keyword evidence="5" id="KW-1133">Transmembrane helix</keyword>
<evidence type="ECO:0000256" key="9">
    <source>
        <dbReference type="RuleBase" id="RU000488"/>
    </source>
</evidence>
<dbReference type="PANTHER" id="PTHR45678">
    <property type="entry name" value="MITOCHONDRIAL 2-OXODICARBOXYLATE CARRIER 1-RELATED"/>
    <property type="match status" value="1"/>
</dbReference>
<dbReference type="InterPro" id="IPR051028">
    <property type="entry name" value="Mito_Solute_Carrier"/>
</dbReference>
<evidence type="ECO:0000256" key="6">
    <source>
        <dbReference type="ARBA" id="ARBA00023128"/>
    </source>
</evidence>
<evidence type="ECO:0000313" key="11">
    <source>
        <dbReference type="EMBL" id="CAI8041446.1"/>
    </source>
</evidence>
<evidence type="ECO:0000256" key="1">
    <source>
        <dbReference type="ARBA" id="ARBA00004448"/>
    </source>
</evidence>
<keyword evidence="3 8" id="KW-0812">Transmembrane</keyword>
<dbReference type="PANTHER" id="PTHR45678:SF9">
    <property type="entry name" value="CALCIUM-BINDING MITOCHONDRIAL CARRIER PROTEIN ARALAR1"/>
    <property type="match status" value="1"/>
</dbReference>
<dbReference type="Proteomes" id="UP001174909">
    <property type="component" value="Unassembled WGS sequence"/>
</dbReference>
<evidence type="ECO:0000256" key="5">
    <source>
        <dbReference type="ARBA" id="ARBA00022989"/>
    </source>
</evidence>
<keyword evidence="4" id="KW-0999">Mitochondrion inner membrane</keyword>
<dbReference type="SUPFAM" id="SSF103506">
    <property type="entry name" value="Mitochondrial carrier"/>
    <property type="match status" value="1"/>
</dbReference>
<comment type="similarity">
    <text evidence="2 9">Belongs to the mitochondrial carrier (TC 2.A.29) family.</text>
</comment>
<sequence>MDKLVRKPGIPQKILGGSLAGELEYVDSLRPAKRSDVTVGRQPPGPGEQQSGKLRISQNIAVSCVSASLAHVPHHPLYTLKTQMMFHGKRFRLRNFLTMAWESRGTFLMRGVMVRSIGIAPEKALKMVAWDGGMYFANYAYPQCPKGLQWAFGGALAGAATTIIGCPSERTMVLAQVRGETFWEIVRSRGVRALYNGAMATLYRDISFNCCLFVTRAFVMKKYEDRTGAEPGPYRKIWYGLPSSILAGVVACPFDVVKTRIQGVTEGGEVRPLLRMYQIARTEGIRQLYKGLLPRLIAVPLYMSVFITVNEELQKYILGRRIVS</sequence>
<dbReference type="AlphaFoldDB" id="A0AA35T633"/>
<dbReference type="GO" id="GO:0005743">
    <property type="term" value="C:mitochondrial inner membrane"/>
    <property type="evidence" value="ECO:0007669"/>
    <property type="project" value="UniProtKB-SubCell"/>
</dbReference>
<dbReference type="GO" id="GO:0022857">
    <property type="term" value="F:transmembrane transporter activity"/>
    <property type="evidence" value="ECO:0007669"/>
    <property type="project" value="TreeGrafter"/>
</dbReference>
<keyword evidence="7 8" id="KW-0472">Membrane</keyword>
<evidence type="ECO:0000256" key="7">
    <source>
        <dbReference type="ARBA" id="ARBA00023136"/>
    </source>
</evidence>
<evidence type="ECO:0000256" key="10">
    <source>
        <dbReference type="SAM" id="MobiDB-lite"/>
    </source>
</evidence>
<proteinExistence type="inferred from homology"/>